<feature type="domain" description="CFEM" evidence="11">
    <location>
        <begin position="1"/>
        <end position="110"/>
    </location>
</feature>
<evidence type="ECO:0000313" key="12">
    <source>
        <dbReference type="EMBL" id="TID25995.1"/>
    </source>
</evidence>
<evidence type="ECO:0000256" key="4">
    <source>
        <dbReference type="ARBA" id="ARBA00022525"/>
    </source>
</evidence>
<evidence type="ECO:0000256" key="3">
    <source>
        <dbReference type="ARBA" id="ARBA00010031"/>
    </source>
</evidence>
<evidence type="ECO:0000256" key="2">
    <source>
        <dbReference type="ARBA" id="ARBA00004613"/>
    </source>
</evidence>
<keyword evidence="7 9" id="KW-1015">Disulfide bond</keyword>
<keyword evidence="9" id="KW-0408">Iron</keyword>
<feature type="disulfide bond" evidence="9">
    <location>
        <begin position="32"/>
        <end position="63"/>
    </location>
</feature>
<dbReference type="GO" id="GO:0098552">
    <property type="term" value="C:side of membrane"/>
    <property type="evidence" value="ECO:0007669"/>
    <property type="project" value="UniProtKB-KW"/>
</dbReference>
<keyword evidence="5" id="KW-0325">Glycoprotein</keyword>
<gene>
    <name evidence="12" type="ORF">E6O75_ATG03858</name>
</gene>
<keyword evidence="9" id="KW-0479">Metal-binding</keyword>
<comment type="similarity">
    <text evidence="3">Belongs to the RBT5 family.</text>
</comment>
<dbReference type="AlphaFoldDB" id="A0A4Z1PBK9"/>
<dbReference type="GO" id="GO:0005576">
    <property type="term" value="C:extracellular region"/>
    <property type="evidence" value="ECO:0007669"/>
    <property type="project" value="UniProtKB-SubCell"/>
</dbReference>
<proteinExistence type="inferred from homology"/>
<keyword evidence="4" id="KW-0964">Secreted</keyword>
<feature type="signal peptide" evidence="10">
    <location>
        <begin position="1"/>
        <end position="18"/>
    </location>
</feature>
<feature type="disulfide bond" evidence="9">
    <location>
        <begin position="28"/>
        <end position="68"/>
    </location>
</feature>
<evidence type="ECO:0000256" key="1">
    <source>
        <dbReference type="ARBA" id="ARBA00004589"/>
    </source>
</evidence>
<evidence type="ECO:0000313" key="13">
    <source>
        <dbReference type="Proteomes" id="UP000298493"/>
    </source>
</evidence>
<comment type="subcellular location">
    <subcellularLocation>
        <location evidence="1">Membrane</location>
        <topology evidence="1">Lipid-anchor</topology>
        <topology evidence="1">GPI-anchor</topology>
    </subcellularLocation>
    <subcellularLocation>
        <location evidence="2">Secreted</location>
    </subcellularLocation>
</comment>
<keyword evidence="9" id="KW-0349">Heme</keyword>
<keyword evidence="5" id="KW-0336">GPI-anchor</keyword>
<sequence>MQISWQSSLFALFALAAAQAPAGGPPSCGVSCVLPDIASSGCAKGDWTCVCKIEKVVSDIKTCVPTKCKGAELKGYETWVNDVCKGVAGWPVTLGAAKRVRTRRDAYVQMQ</sequence>
<evidence type="ECO:0000256" key="9">
    <source>
        <dbReference type="PROSITE-ProRule" id="PRU01356"/>
    </source>
</evidence>
<evidence type="ECO:0000256" key="8">
    <source>
        <dbReference type="ARBA" id="ARBA00023288"/>
    </source>
</evidence>
<feature type="chain" id="PRO_5021249474" evidence="10">
    <location>
        <begin position="19"/>
        <end position="111"/>
    </location>
</feature>
<dbReference type="Proteomes" id="UP000298493">
    <property type="component" value="Unassembled WGS sequence"/>
</dbReference>
<evidence type="ECO:0000256" key="6">
    <source>
        <dbReference type="ARBA" id="ARBA00022729"/>
    </source>
</evidence>
<comment type="caution">
    <text evidence="12">The sequence shown here is derived from an EMBL/GenBank/DDBJ whole genome shotgun (WGS) entry which is preliminary data.</text>
</comment>
<name>A0A4Z1PBK9_9PEZI</name>
<feature type="disulfide bond" evidence="9">
    <location>
        <begin position="51"/>
        <end position="84"/>
    </location>
</feature>
<keyword evidence="13" id="KW-1185">Reference proteome</keyword>
<evidence type="ECO:0000256" key="5">
    <source>
        <dbReference type="ARBA" id="ARBA00022622"/>
    </source>
</evidence>
<organism evidence="12 13">
    <name type="scientific">Venturia nashicola</name>
    <dbReference type="NCBI Taxonomy" id="86259"/>
    <lineage>
        <taxon>Eukaryota</taxon>
        <taxon>Fungi</taxon>
        <taxon>Dikarya</taxon>
        <taxon>Ascomycota</taxon>
        <taxon>Pezizomycotina</taxon>
        <taxon>Dothideomycetes</taxon>
        <taxon>Pleosporomycetidae</taxon>
        <taxon>Venturiales</taxon>
        <taxon>Venturiaceae</taxon>
        <taxon>Venturia</taxon>
    </lineage>
</organism>
<dbReference type="EMBL" id="SNSC02000003">
    <property type="protein sequence ID" value="TID25995.1"/>
    <property type="molecule type" value="Genomic_DNA"/>
</dbReference>
<dbReference type="GO" id="GO:0046872">
    <property type="term" value="F:metal ion binding"/>
    <property type="evidence" value="ECO:0007669"/>
    <property type="project" value="UniProtKB-UniRule"/>
</dbReference>
<keyword evidence="8" id="KW-0449">Lipoprotein</keyword>
<keyword evidence="5" id="KW-0472">Membrane</keyword>
<evidence type="ECO:0000256" key="10">
    <source>
        <dbReference type="SAM" id="SignalP"/>
    </source>
</evidence>
<feature type="disulfide bond" evidence="9">
    <location>
        <begin position="42"/>
        <end position="49"/>
    </location>
</feature>
<dbReference type="SMART" id="SM00747">
    <property type="entry name" value="CFEM"/>
    <property type="match status" value="1"/>
</dbReference>
<protein>
    <submittedName>
        <fullName evidence="12">Putative RING finger and WD repeat-containing protein</fullName>
    </submittedName>
</protein>
<evidence type="ECO:0000259" key="11">
    <source>
        <dbReference type="PROSITE" id="PS52012"/>
    </source>
</evidence>
<feature type="binding site" description="axial binding residue" evidence="9">
    <location>
        <position position="46"/>
    </location>
    <ligand>
        <name>heme</name>
        <dbReference type="ChEBI" id="CHEBI:30413"/>
    </ligand>
    <ligandPart>
        <name>Fe</name>
        <dbReference type="ChEBI" id="CHEBI:18248"/>
    </ligandPart>
</feature>
<reference evidence="12 13" key="1">
    <citation type="submission" date="2019-04" db="EMBL/GenBank/DDBJ databases">
        <title>High contiguity whole genome sequence and gene annotation resource for two Venturia nashicola isolates.</title>
        <authorList>
            <person name="Prokchorchik M."/>
            <person name="Won K."/>
            <person name="Lee Y."/>
            <person name="Choi E.D."/>
            <person name="Segonzac C."/>
            <person name="Sohn K.H."/>
        </authorList>
    </citation>
    <scope>NUCLEOTIDE SEQUENCE [LARGE SCALE GENOMIC DNA]</scope>
    <source>
        <strain evidence="12 13">PRI2</strain>
    </source>
</reference>
<evidence type="ECO:0000256" key="7">
    <source>
        <dbReference type="ARBA" id="ARBA00023157"/>
    </source>
</evidence>
<dbReference type="PROSITE" id="PS52012">
    <property type="entry name" value="CFEM"/>
    <property type="match status" value="1"/>
</dbReference>
<accession>A0A4Z1PBK9</accession>
<dbReference type="InterPro" id="IPR008427">
    <property type="entry name" value="Extracellular_membr_CFEM_dom"/>
</dbReference>
<keyword evidence="6 10" id="KW-0732">Signal</keyword>
<dbReference type="Pfam" id="PF05730">
    <property type="entry name" value="CFEM"/>
    <property type="match status" value="1"/>
</dbReference>